<dbReference type="AlphaFoldDB" id="A0A6B3SUG4"/>
<evidence type="ECO:0000256" key="1">
    <source>
        <dbReference type="SAM" id="MobiDB-lite"/>
    </source>
</evidence>
<accession>A0A6B3SUG4</accession>
<organism evidence="2 3">
    <name type="scientific">Noviherbaspirillum galbum</name>
    <dbReference type="NCBI Taxonomy" id="2709383"/>
    <lineage>
        <taxon>Bacteria</taxon>
        <taxon>Pseudomonadati</taxon>
        <taxon>Pseudomonadota</taxon>
        <taxon>Betaproteobacteria</taxon>
        <taxon>Burkholderiales</taxon>
        <taxon>Oxalobacteraceae</taxon>
        <taxon>Noviherbaspirillum</taxon>
    </lineage>
</organism>
<dbReference type="RefSeq" id="WP_163968137.1">
    <property type="nucleotide sequence ID" value="NZ_JAAIVB010000078.1"/>
</dbReference>
<name>A0A6B3SUG4_9BURK</name>
<sequence length="87" mass="9704">MNEQEIFAYITSTETEDVHPRSVARAYAATINELQSRISEQELQRLLLLGAAMYKNSVSDEHKALQMPASLKPSTELNADDASDIVH</sequence>
<reference evidence="2 3" key="1">
    <citation type="submission" date="2020-02" db="EMBL/GenBank/DDBJ databases">
        <authorList>
            <person name="Kim M.K."/>
        </authorList>
    </citation>
    <scope>NUCLEOTIDE SEQUENCE [LARGE SCALE GENOMIC DNA]</scope>
    <source>
        <strain evidence="2 3">17J57-3</strain>
    </source>
</reference>
<feature type="compositionally biased region" description="Acidic residues" evidence="1">
    <location>
        <begin position="78"/>
        <end position="87"/>
    </location>
</feature>
<dbReference type="Proteomes" id="UP000482155">
    <property type="component" value="Unassembled WGS sequence"/>
</dbReference>
<proteinExistence type="predicted"/>
<feature type="region of interest" description="Disordered" evidence="1">
    <location>
        <begin position="65"/>
        <end position="87"/>
    </location>
</feature>
<keyword evidence="3" id="KW-1185">Reference proteome</keyword>
<evidence type="ECO:0000313" key="3">
    <source>
        <dbReference type="Proteomes" id="UP000482155"/>
    </source>
</evidence>
<evidence type="ECO:0000313" key="2">
    <source>
        <dbReference type="EMBL" id="NEX64231.1"/>
    </source>
</evidence>
<dbReference type="EMBL" id="JAAIVB010000078">
    <property type="protein sequence ID" value="NEX64231.1"/>
    <property type="molecule type" value="Genomic_DNA"/>
</dbReference>
<comment type="caution">
    <text evidence="2">The sequence shown here is derived from an EMBL/GenBank/DDBJ whole genome shotgun (WGS) entry which is preliminary data.</text>
</comment>
<protein>
    <submittedName>
        <fullName evidence="2">Uncharacterized protein</fullName>
    </submittedName>
</protein>
<gene>
    <name evidence="2" type="ORF">G3574_24375</name>
</gene>